<keyword evidence="4" id="KW-1185">Reference proteome</keyword>
<feature type="chain" id="PRO_5030853966" evidence="2">
    <location>
        <begin position="20"/>
        <end position="289"/>
    </location>
</feature>
<dbReference type="InterPro" id="IPR031618">
    <property type="entry name" value="T4SS_TraI"/>
</dbReference>
<sequence length="289" mass="31097">MKTLILTAMLLSPYAVCCAADVAPGAAARQDIEAAASLDSLLRVRAPVVSDESGIRTTLLRDAGRKLGFRAGMRARGAVIARQLDARAAALDKMFQFSTLVSEDGVLPPVVDQAMDVANFATGQVRTADLVLRIAREERFVAVPPTWRDYLLTGLVFKNVDLPDPDARPKNDVEAETWRQAVSAGWKDGGAQADAILAANFNRLTRDYTGMLTYSALLQQGMIRRTKVGEGVRAVAGDGAELHIGERLRRIVTRAALETDEGRWHPGIVSASDPKPPVSTETGPVVLVP</sequence>
<comment type="caution">
    <text evidence="3">The sequence shown here is derived from an EMBL/GenBank/DDBJ whole genome shotgun (WGS) entry which is preliminary data.</text>
</comment>
<evidence type="ECO:0000313" key="4">
    <source>
        <dbReference type="Proteomes" id="UP000573499"/>
    </source>
</evidence>
<proteinExistence type="predicted"/>
<organism evidence="3 4">
    <name type="scientific">Rugamonas apoptosis</name>
    <dbReference type="NCBI Taxonomy" id="2758570"/>
    <lineage>
        <taxon>Bacteria</taxon>
        <taxon>Pseudomonadati</taxon>
        <taxon>Pseudomonadota</taxon>
        <taxon>Betaproteobacteria</taxon>
        <taxon>Burkholderiales</taxon>
        <taxon>Oxalobacteraceae</taxon>
        <taxon>Telluria group</taxon>
        <taxon>Rugamonas</taxon>
    </lineage>
</organism>
<feature type="region of interest" description="Disordered" evidence="1">
    <location>
        <begin position="264"/>
        <end position="289"/>
    </location>
</feature>
<accession>A0A7W2F8U8</accession>
<dbReference type="EMBL" id="JACEZU010000003">
    <property type="protein sequence ID" value="MBA5687230.1"/>
    <property type="molecule type" value="Genomic_DNA"/>
</dbReference>
<dbReference type="Proteomes" id="UP000573499">
    <property type="component" value="Unassembled WGS sequence"/>
</dbReference>
<evidence type="ECO:0000256" key="1">
    <source>
        <dbReference type="SAM" id="MobiDB-lite"/>
    </source>
</evidence>
<dbReference type="RefSeq" id="WP_182153044.1">
    <property type="nucleotide sequence ID" value="NZ_JACEZU010000003.1"/>
</dbReference>
<evidence type="ECO:0000256" key="2">
    <source>
        <dbReference type="SAM" id="SignalP"/>
    </source>
</evidence>
<reference evidence="3 4" key="1">
    <citation type="submission" date="2020-07" db="EMBL/GenBank/DDBJ databases">
        <title>Novel species isolated from subtropical streams in China.</title>
        <authorList>
            <person name="Lu H."/>
        </authorList>
    </citation>
    <scope>NUCLEOTIDE SEQUENCE [LARGE SCALE GENOMIC DNA]</scope>
    <source>
        <strain evidence="3 4">LX47W</strain>
    </source>
</reference>
<evidence type="ECO:0000313" key="3">
    <source>
        <dbReference type="EMBL" id="MBA5687230.1"/>
    </source>
</evidence>
<name>A0A7W2F8U8_9BURK</name>
<dbReference type="AlphaFoldDB" id="A0A7W2F8U8"/>
<gene>
    <name evidence="3" type="ORF">H3H39_09265</name>
</gene>
<protein>
    <submittedName>
        <fullName evidence="3">Type IV secretory system conjugative DNA transfer family protein</fullName>
    </submittedName>
</protein>
<keyword evidence="2" id="KW-0732">Signal</keyword>
<dbReference type="Pfam" id="PF16932">
    <property type="entry name" value="T4SS_TraI"/>
    <property type="match status" value="1"/>
</dbReference>
<feature type="signal peptide" evidence="2">
    <location>
        <begin position="1"/>
        <end position="19"/>
    </location>
</feature>